<keyword evidence="6 7" id="KW-0961">Cell wall biogenesis/degradation</keyword>
<protein>
    <submittedName>
        <fullName evidence="10">L,D-transpeptidase family protein</fullName>
    </submittedName>
</protein>
<dbReference type="Pfam" id="PF03734">
    <property type="entry name" value="YkuD"/>
    <property type="match status" value="1"/>
</dbReference>
<comment type="caution">
    <text evidence="10">The sequence shown here is derived from an EMBL/GenBank/DDBJ whole genome shotgun (WGS) entry which is preliminary data.</text>
</comment>
<evidence type="ECO:0000313" key="10">
    <source>
        <dbReference type="EMBL" id="MBO0663339.1"/>
    </source>
</evidence>
<feature type="domain" description="L,D-TPase catalytic" evidence="9">
    <location>
        <begin position="373"/>
        <end position="506"/>
    </location>
</feature>
<evidence type="ECO:0000256" key="7">
    <source>
        <dbReference type="PROSITE-ProRule" id="PRU01373"/>
    </source>
</evidence>
<dbReference type="GO" id="GO:0008360">
    <property type="term" value="P:regulation of cell shape"/>
    <property type="evidence" value="ECO:0007669"/>
    <property type="project" value="UniProtKB-UniRule"/>
</dbReference>
<evidence type="ECO:0000256" key="4">
    <source>
        <dbReference type="ARBA" id="ARBA00022960"/>
    </source>
</evidence>
<feature type="region of interest" description="Disordered" evidence="8">
    <location>
        <begin position="1"/>
        <end position="22"/>
    </location>
</feature>
<evidence type="ECO:0000256" key="6">
    <source>
        <dbReference type="ARBA" id="ARBA00023316"/>
    </source>
</evidence>
<dbReference type="EMBL" id="JAFMPP010000010">
    <property type="protein sequence ID" value="MBO0663339.1"/>
    <property type="molecule type" value="Genomic_DNA"/>
</dbReference>
<feature type="compositionally biased region" description="Polar residues" evidence="8">
    <location>
        <begin position="197"/>
        <end position="215"/>
    </location>
</feature>
<gene>
    <name evidence="10" type="ORF">J1C48_12180</name>
</gene>
<dbReference type="AlphaFoldDB" id="A0A939FYR5"/>
<evidence type="ECO:0000256" key="5">
    <source>
        <dbReference type="ARBA" id="ARBA00022984"/>
    </source>
</evidence>
<keyword evidence="11" id="KW-1185">Reference proteome</keyword>
<name>A0A939FYR5_9HYPH</name>
<sequence length="507" mass="53476">MAAGGADGEPAVRVAQSYEPAPPARAVESYVDQYGRRIYLDRRGRIVGVDNPRRDRFEVRRERFQQRRGEIIDGPPPPGVTLEGPANVAPPADYNSGPDYAGRPRSANPYEGPYQDQNGDIYGRDPYSDDQGYDNNGGNDDTGPIEASPLPSPGAGENAPGTREAGLPQQDANPALGPAPSPALGAPAGPAGPQPDTLGSQPLPTGEGQTIQETNPAPAVQAPGGKADKVQVAALQILLDRAGMSPGVIDGRMGSNVNKAAAAYQEKFGHALKTGDPKALAEELDKTGGPAIVNYTITNEDVAGPYVASIPGDYAEKAKLPAMSFERVSERLAERFHMDEDYLKQINPGADFNRAGTIIKVADVGKNVTGEVAKIIADKGREQVRAYDANGTLLAAYPATIGSTDTPSPSGTVQVTRIAFNPNYTYNPKINFKQGTNDKVLTIPPGPNGPVGSIWIALSKPTYGIHGTPEPSKIGKTNSHGCVRLTNWDATELAKMVKPGVTVQFVD</sequence>
<dbReference type="PANTHER" id="PTHR30582:SF30">
    <property type="entry name" value="BLR4375 PROTEIN"/>
    <property type="match status" value="1"/>
</dbReference>
<evidence type="ECO:0000256" key="2">
    <source>
        <dbReference type="ARBA" id="ARBA00005992"/>
    </source>
</evidence>
<dbReference type="GO" id="GO:0016740">
    <property type="term" value="F:transferase activity"/>
    <property type="evidence" value="ECO:0007669"/>
    <property type="project" value="UniProtKB-KW"/>
</dbReference>
<feature type="compositionally biased region" description="Low complexity" evidence="8">
    <location>
        <begin position="172"/>
        <end position="191"/>
    </location>
</feature>
<keyword evidence="4 7" id="KW-0133">Cell shape</keyword>
<evidence type="ECO:0000256" key="1">
    <source>
        <dbReference type="ARBA" id="ARBA00004752"/>
    </source>
</evidence>
<feature type="active site" description="Nucleophile" evidence="7">
    <location>
        <position position="482"/>
    </location>
</feature>
<dbReference type="GO" id="GO:0018104">
    <property type="term" value="P:peptidoglycan-protein cross-linking"/>
    <property type="evidence" value="ECO:0007669"/>
    <property type="project" value="TreeGrafter"/>
</dbReference>
<dbReference type="Proteomes" id="UP000664122">
    <property type="component" value="Unassembled WGS sequence"/>
</dbReference>
<organism evidence="10 11">
    <name type="scientific">Jiella flava</name>
    <dbReference type="NCBI Taxonomy" id="2816857"/>
    <lineage>
        <taxon>Bacteria</taxon>
        <taxon>Pseudomonadati</taxon>
        <taxon>Pseudomonadota</taxon>
        <taxon>Alphaproteobacteria</taxon>
        <taxon>Hyphomicrobiales</taxon>
        <taxon>Aurantimonadaceae</taxon>
        <taxon>Jiella</taxon>
    </lineage>
</organism>
<dbReference type="PROSITE" id="PS52029">
    <property type="entry name" value="LD_TPASE"/>
    <property type="match status" value="1"/>
</dbReference>
<evidence type="ECO:0000313" key="11">
    <source>
        <dbReference type="Proteomes" id="UP000664122"/>
    </source>
</evidence>
<feature type="compositionally biased region" description="Low complexity" evidence="8">
    <location>
        <begin position="129"/>
        <end position="141"/>
    </location>
</feature>
<feature type="compositionally biased region" description="Basic and acidic residues" evidence="8">
    <location>
        <begin position="58"/>
        <end position="71"/>
    </location>
</feature>
<feature type="active site" description="Proton donor/acceptor" evidence="7">
    <location>
        <position position="466"/>
    </location>
</feature>
<comment type="similarity">
    <text evidence="2">Belongs to the YkuD family.</text>
</comment>
<dbReference type="SUPFAM" id="SSF141523">
    <property type="entry name" value="L,D-transpeptidase catalytic domain-like"/>
    <property type="match status" value="1"/>
</dbReference>
<proteinExistence type="inferred from homology"/>
<accession>A0A939FYR5</accession>
<reference evidence="10" key="1">
    <citation type="submission" date="2021-03" db="EMBL/GenBank/DDBJ databases">
        <title>Whole genome sequence of Jiella sp. CQZ9-1.</title>
        <authorList>
            <person name="Tuo L."/>
        </authorList>
    </citation>
    <scope>NUCLEOTIDE SEQUENCE</scope>
    <source>
        <strain evidence="10">CQZ9-1</strain>
    </source>
</reference>
<dbReference type="GO" id="GO:0071972">
    <property type="term" value="F:peptidoglycan L,D-transpeptidase activity"/>
    <property type="evidence" value="ECO:0007669"/>
    <property type="project" value="TreeGrafter"/>
</dbReference>
<dbReference type="GO" id="GO:0071555">
    <property type="term" value="P:cell wall organization"/>
    <property type="evidence" value="ECO:0007669"/>
    <property type="project" value="UniProtKB-UniRule"/>
</dbReference>
<dbReference type="PANTHER" id="PTHR30582">
    <property type="entry name" value="L,D-TRANSPEPTIDASE"/>
    <property type="match status" value="1"/>
</dbReference>
<keyword evidence="5 7" id="KW-0573">Peptidoglycan synthesis</keyword>
<dbReference type="GO" id="GO:0005576">
    <property type="term" value="C:extracellular region"/>
    <property type="evidence" value="ECO:0007669"/>
    <property type="project" value="TreeGrafter"/>
</dbReference>
<dbReference type="InterPro" id="IPR005490">
    <property type="entry name" value="LD_TPept_cat_dom"/>
</dbReference>
<feature type="region of interest" description="Disordered" evidence="8">
    <location>
        <begin position="58"/>
        <end position="225"/>
    </location>
</feature>
<dbReference type="Gene3D" id="2.40.440.10">
    <property type="entry name" value="L,D-transpeptidase catalytic domain-like"/>
    <property type="match status" value="1"/>
</dbReference>
<comment type="pathway">
    <text evidence="1 7">Cell wall biogenesis; peptidoglycan biosynthesis.</text>
</comment>
<dbReference type="InterPro" id="IPR038063">
    <property type="entry name" value="Transpep_catalytic_dom"/>
</dbReference>
<dbReference type="CDD" id="cd16913">
    <property type="entry name" value="YkuD_like"/>
    <property type="match status" value="1"/>
</dbReference>
<evidence type="ECO:0000256" key="3">
    <source>
        <dbReference type="ARBA" id="ARBA00022679"/>
    </source>
</evidence>
<evidence type="ECO:0000256" key="8">
    <source>
        <dbReference type="SAM" id="MobiDB-lite"/>
    </source>
</evidence>
<evidence type="ECO:0000259" key="9">
    <source>
        <dbReference type="PROSITE" id="PS52029"/>
    </source>
</evidence>
<dbReference type="InterPro" id="IPR050979">
    <property type="entry name" value="LD-transpeptidase"/>
</dbReference>
<keyword evidence="3" id="KW-0808">Transferase</keyword>